<feature type="compositionally biased region" description="Low complexity" evidence="1">
    <location>
        <begin position="62"/>
        <end position="77"/>
    </location>
</feature>
<feature type="region of interest" description="Disordered" evidence="1">
    <location>
        <begin position="112"/>
        <end position="145"/>
    </location>
</feature>
<sequence>MWSASAVGALKDAADPETPLDIKRKPWTGQQFKYKKQGPTAKPTVWEKVYPYIRDDYEGDNQSRSSDDSTSSQKKFQKFSSGLVGAGVGTSGDTQQGNMCLQKGFYVQDTRVDTGNQELGGNRNSAVSGRDGTSGQEHSYSGDRAIKKDKVVTESEPDGAEWQEAGNLKSKELKIKKLLYMGVTKQLG</sequence>
<organism evidence="2 3">
    <name type="scientific">Pleurodeles waltl</name>
    <name type="common">Iberian ribbed newt</name>
    <dbReference type="NCBI Taxonomy" id="8319"/>
    <lineage>
        <taxon>Eukaryota</taxon>
        <taxon>Metazoa</taxon>
        <taxon>Chordata</taxon>
        <taxon>Craniata</taxon>
        <taxon>Vertebrata</taxon>
        <taxon>Euteleostomi</taxon>
        <taxon>Amphibia</taxon>
        <taxon>Batrachia</taxon>
        <taxon>Caudata</taxon>
        <taxon>Salamandroidea</taxon>
        <taxon>Salamandridae</taxon>
        <taxon>Pleurodelinae</taxon>
        <taxon>Pleurodeles</taxon>
    </lineage>
</organism>
<reference evidence="2" key="1">
    <citation type="journal article" date="2022" name="bioRxiv">
        <title>Sequencing and chromosome-scale assembly of the giantPleurodeles waltlgenome.</title>
        <authorList>
            <person name="Brown T."/>
            <person name="Elewa A."/>
            <person name="Iarovenko S."/>
            <person name="Subramanian E."/>
            <person name="Araus A.J."/>
            <person name="Petzold A."/>
            <person name="Susuki M."/>
            <person name="Suzuki K.-i.T."/>
            <person name="Hayashi T."/>
            <person name="Toyoda A."/>
            <person name="Oliveira C."/>
            <person name="Osipova E."/>
            <person name="Leigh N.D."/>
            <person name="Simon A."/>
            <person name="Yun M.H."/>
        </authorList>
    </citation>
    <scope>NUCLEOTIDE SEQUENCE</scope>
    <source>
        <strain evidence="2">20211129_DDA</strain>
        <tissue evidence="2">Liver</tissue>
    </source>
</reference>
<accession>A0AAV7NT34</accession>
<name>A0AAV7NT34_PLEWA</name>
<keyword evidence="3" id="KW-1185">Reference proteome</keyword>
<dbReference type="AlphaFoldDB" id="A0AAV7NT34"/>
<feature type="region of interest" description="Disordered" evidence="1">
    <location>
        <begin position="1"/>
        <end position="40"/>
    </location>
</feature>
<dbReference type="EMBL" id="JANPWB010000012">
    <property type="protein sequence ID" value="KAJ1116443.1"/>
    <property type="molecule type" value="Genomic_DNA"/>
</dbReference>
<dbReference type="Proteomes" id="UP001066276">
    <property type="component" value="Chromosome 8"/>
</dbReference>
<gene>
    <name evidence="2" type="ORF">NDU88_004654</name>
</gene>
<evidence type="ECO:0000313" key="3">
    <source>
        <dbReference type="Proteomes" id="UP001066276"/>
    </source>
</evidence>
<proteinExistence type="predicted"/>
<feature type="compositionally biased region" description="Polar residues" evidence="1">
    <location>
        <begin position="113"/>
        <end position="139"/>
    </location>
</feature>
<protein>
    <submittedName>
        <fullName evidence="2">Uncharacterized protein</fullName>
    </submittedName>
</protein>
<feature type="region of interest" description="Disordered" evidence="1">
    <location>
        <begin position="56"/>
        <end position="77"/>
    </location>
</feature>
<comment type="caution">
    <text evidence="2">The sequence shown here is derived from an EMBL/GenBank/DDBJ whole genome shotgun (WGS) entry which is preliminary data.</text>
</comment>
<evidence type="ECO:0000313" key="2">
    <source>
        <dbReference type="EMBL" id="KAJ1116443.1"/>
    </source>
</evidence>
<evidence type="ECO:0000256" key="1">
    <source>
        <dbReference type="SAM" id="MobiDB-lite"/>
    </source>
</evidence>